<dbReference type="InterPro" id="IPR013098">
    <property type="entry name" value="Ig_I-set"/>
</dbReference>
<accession>A7RWV8</accession>
<dbReference type="Proteomes" id="UP000001593">
    <property type="component" value="Unassembled WGS sequence"/>
</dbReference>
<dbReference type="SUPFAM" id="SSF57414">
    <property type="entry name" value="Hairpin loop containing domain-like"/>
    <property type="match status" value="1"/>
</dbReference>
<dbReference type="InParanoid" id="A7RWV8"/>
<feature type="domain" description="Ig-like" evidence="2">
    <location>
        <begin position="278"/>
        <end position="360"/>
    </location>
</feature>
<evidence type="ECO:0000259" key="3">
    <source>
        <dbReference type="PROSITE" id="PS50948"/>
    </source>
</evidence>
<gene>
    <name evidence="4" type="ORF">NEMVEDRAFT_v1g203353</name>
</gene>
<name>A7RWV8_NEMVE</name>
<dbReference type="InterPro" id="IPR003609">
    <property type="entry name" value="Pan_app"/>
</dbReference>
<dbReference type="Gene3D" id="2.60.40.10">
    <property type="entry name" value="Immunoglobulins"/>
    <property type="match status" value="1"/>
</dbReference>
<dbReference type="InterPro" id="IPR013783">
    <property type="entry name" value="Ig-like_fold"/>
</dbReference>
<dbReference type="eggNOG" id="KOG4297">
    <property type="taxonomic scope" value="Eukaryota"/>
</dbReference>
<dbReference type="GO" id="GO:0006955">
    <property type="term" value="P:immune response"/>
    <property type="evidence" value="ECO:0000318"/>
    <property type="project" value="GO_Central"/>
</dbReference>
<proteinExistence type="predicted"/>
<reference evidence="4 5" key="1">
    <citation type="journal article" date="2007" name="Science">
        <title>Sea anemone genome reveals ancestral eumetazoan gene repertoire and genomic organization.</title>
        <authorList>
            <person name="Putnam N.H."/>
            <person name="Srivastava M."/>
            <person name="Hellsten U."/>
            <person name="Dirks B."/>
            <person name="Chapman J."/>
            <person name="Salamov A."/>
            <person name="Terry A."/>
            <person name="Shapiro H."/>
            <person name="Lindquist E."/>
            <person name="Kapitonov V.V."/>
            <person name="Jurka J."/>
            <person name="Genikhovich G."/>
            <person name="Grigoriev I.V."/>
            <person name="Lucas S.M."/>
            <person name="Steele R.E."/>
            <person name="Finnerty J.R."/>
            <person name="Technau U."/>
            <person name="Martindale M.Q."/>
            <person name="Rokhsar D.S."/>
        </authorList>
    </citation>
    <scope>NUCLEOTIDE SEQUENCE [LARGE SCALE GENOMIC DNA]</scope>
    <source>
        <strain evidence="5">CH2 X CH6</strain>
    </source>
</reference>
<dbReference type="InterPro" id="IPR016187">
    <property type="entry name" value="CTDL_fold"/>
</dbReference>
<dbReference type="Gene3D" id="3.10.100.10">
    <property type="entry name" value="Mannose-Binding Protein A, subunit A"/>
    <property type="match status" value="1"/>
</dbReference>
<evidence type="ECO:0000259" key="1">
    <source>
        <dbReference type="PROSITE" id="PS50041"/>
    </source>
</evidence>
<evidence type="ECO:0000313" key="5">
    <source>
        <dbReference type="Proteomes" id="UP000001593"/>
    </source>
</evidence>
<dbReference type="PROSITE" id="PS50948">
    <property type="entry name" value="PAN"/>
    <property type="match status" value="1"/>
</dbReference>
<dbReference type="GO" id="GO:0038187">
    <property type="term" value="F:pattern recognition receptor activity"/>
    <property type="evidence" value="ECO:0000318"/>
    <property type="project" value="GO_Central"/>
</dbReference>
<dbReference type="SMART" id="SM00034">
    <property type="entry name" value="CLECT"/>
    <property type="match status" value="1"/>
</dbReference>
<feature type="domain" description="C-type lectin" evidence="1">
    <location>
        <begin position="151"/>
        <end position="257"/>
    </location>
</feature>
<dbReference type="Pfam" id="PF00059">
    <property type="entry name" value="Lectin_C"/>
    <property type="match status" value="1"/>
</dbReference>
<dbReference type="Pfam" id="PF07679">
    <property type="entry name" value="I-set"/>
    <property type="match status" value="1"/>
</dbReference>
<dbReference type="SUPFAM" id="SSF48726">
    <property type="entry name" value="Immunoglobulin"/>
    <property type="match status" value="1"/>
</dbReference>
<dbReference type="HOGENOM" id="CLU_601729_0_0_1"/>
<dbReference type="InterPro" id="IPR001304">
    <property type="entry name" value="C-type_lectin-like"/>
</dbReference>
<dbReference type="AlphaFoldDB" id="A7RWV8"/>
<sequence>MVSNTELLPRLEESLRLPQARKNSEGVLTKVVPTSRRLGALFLEIIINKEHTRRFEYVCPGSQITWSTKGDRHNISCSWLQRNSLKHFNTFTGNSNGLDQVVTSELDRPIVASAVRLVFLTVYAHNDIFCARAGVIGHRKKTVCPPGWLPFTENCYFFSVNKGALLDKDGARVKCYEKGANLTDITDAQELKALSGNLRIDTRYFIGADDNKTEGEYRWEDGRIAELQGFWRDGEPIESSDRNCVVLMEGKLEVYSCAIPLAGHICKRKADGGYFGTPIILPSLPDVEVEKGKSIRLQCEATGDAVIYIAWLHNNTLVQNRTKDTALVFDKVPLTAKGSWKCVASNHLGQDTKSFYLHVTNPVQPQGDQIFMKHQQPSVLPQDHVIYTMLEADTLDCLTQCLGRTACRSFSYSPTEAMCILFSTSHVTANLEYREGFQYFFLSDLVVVDHFSGLQ</sequence>
<dbReference type="InterPro" id="IPR050828">
    <property type="entry name" value="C-type_lectin/matrix_domain"/>
</dbReference>
<protein>
    <submittedName>
        <fullName evidence="4">Uncharacterized protein</fullName>
    </submittedName>
</protein>
<dbReference type="Pfam" id="PF00024">
    <property type="entry name" value="PAN_1"/>
    <property type="match status" value="1"/>
</dbReference>
<evidence type="ECO:0000259" key="2">
    <source>
        <dbReference type="PROSITE" id="PS50835"/>
    </source>
</evidence>
<dbReference type="InterPro" id="IPR016186">
    <property type="entry name" value="C-type_lectin-like/link_sf"/>
</dbReference>
<evidence type="ECO:0000313" key="4">
    <source>
        <dbReference type="EMBL" id="EDO44094.1"/>
    </source>
</evidence>
<dbReference type="PROSITE" id="PS50041">
    <property type="entry name" value="C_TYPE_LECTIN_2"/>
    <property type="match status" value="1"/>
</dbReference>
<feature type="domain" description="Apple" evidence="3">
    <location>
        <begin position="366"/>
        <end position="444"/>
    </location>
</feature>
<dbReference type="InterPro" id="IPR003599">
    <property type="entry name" value="Ig_sub"/>
</dbReference>
<dbReference type="SMART" id="SM00409">
    <property type="entry name" value="IG"/>
    <property type="match status" value="1"/>
</dbReference>
<dbReference type="EMBL" id="DS469548">
    <property type="protein sequence ID" value="EDO44094.1"/>
    <property type="molecule type" value="Genomic_DNA"/>
</dbReference>
<dbReference type="Gene3D" id="3.50.4.10">
    <property type="entry name" value="Hepatocyte Growth Factor"/>
    <property type="match status" value="1"/>
</dbReference>
<dbReference type="PANTHER" id="PTHR45710:SF31">
    <property type="entry name" value="EARLY ACTIVATION ANTIGEN CD69"/>
    <property type="match status" value="1"/>
</dbReference>
<dbReference type="PROSITE" id="PS50835">
    <property type="entry name" value="IG_LIKE"/>
    <property type="match status" value="1"/>
</dbReference>
<dbReference type="PhylomeDB" id="A7RWV8"/>
<dbReference type="PANTHER" id="PTHR45710">
    <property type="entry name" value="C-TYPE LECTIN DOMAIN-CONTAINING PROTEIN 180"/>
    <property type="match status" value="1"/>
</dbReference>
<dbReference type="GO" id="GO:0030246">
    <property type="term" value="F:carbohydrate binding"/>
    <property type="evidence" value="ECO:0000318"/>
    <property type="project" value="GO_Central"/>
</dbReference>
<dbReference type="SUPFAM" id="SSF56436">
    <property type="entry name" value="C-type lectin-like"/>
    <property type="match status" value="1"/>
</dbReference>
<keyword evidence="5" id="KW-1185">Reference proteome</keyword>
<dbReference type="InterPro" id="IPR036179">
    <property type="entry name" value="Ig-like_dom_sf"/>
</dbReference>
<dbReference type="InterPro" id="IPR007110">
    <property type="entry name" value="Ig-like_dom"/>
</dbReference>
<dbReference type="GO" id="GO:0009897">
    <property type="term" value="C:external side of plasma membrane"/>
    <property type="evidence" value="ECO:0000318"/>
    <property type="project" value="GO_Central"/>
</dbReference>
<organism evidence="4 5">
    <name type="scientific">Nematostella vectensis</name>
    <name type="common">Starlet sea anemone</name>
    <dbReference type="NCBI Taxonomy" id="45351"/>
    <lineage>
        <taxon>Eukaryota</taxon>
        <taxon>Metazoa</taxon>
        <taxon>Cnidaria</taxon>
        <taxon>Anthozoa</taxon>
        <taxon>Hexacorallia</taxon>
        <taxon>Actiniaria</taxon>
        <taxon>Edwardsiidae</taxon>
        <taxon>Nematostella</taxon>
    </lineage>
</organism>